<keyword evidence="2" id="KW-1185">Reference proteome</keyword>
<organism evidence="1 2">
    <name type="scientific">Thelephora ganbajun</name>
    <name type="common">Ganba fungus</name>
    <dbReference type="NCBI Taxonomy" id="370292"/>
    <lineage>
        <taxon>Eukaryota</taxon>
        <taxon>Fungi</taxon>
        <taxon>Dikarya</taxon>
        <taxon>Basidiomycota</taxon>
        <taxon>Agaricomycotina</taxon>
        <taxon>Agaricomycetes</taxon>
        <taxon>Thelephorales</taxon>
        <taxon>Thelephoraceae</taxon>
        <taxon>Thelephora</taxon>
    </lineage>
</organism>
<gene>
    <name evidence="1" type="ORF">BDM02DRAFT_3262020</name>
</gene>
<sequence>MAFHEARPDTDSSSSSLNPSHEDLPMAVSPLDQSVKPPSFDSIHAPDMHSTPSSLSPSPTTSESLLPSPTPSPTISLPGYSDSLPVPEYRPNPTGGEQRLEFNPLRSIYGRSTGVWLKRIKDMTISLYNQDPVEVQRVPRYGKRGIITGTIDFDEENLAMFEKVKLVIEGQISIDTSTYEGRSEVFVRKSFTLWRKLENSALCPHVINFQIPFSAIESRGVGTEQLPPSYACDMGQGRKISCSYSIHINVTQKSKHAFWTNRNRHVIPINYVPRSRPPHAFPRDLVLPRSTIKAGPEAWRQIITAQGAMSCNLFIPSVSAFCVTDEIPFFLQLVAPAGYLNLKEGEEPTLQVSLQRQVGVSIQEIFIRRDTISSQGVVKSLPSGTIPQPSLATLASEAGVSSNSSGESILTRGFKKNRNVKGTRGDRIENGETKTWEWQGTVCNGRVKAGGCTTEVMVINDFFVFSVRIKRSSGHTMEYHHAQPIDMVSETI</sequence>
<protein>
    <submittedName>
        <fullName evidence="1">Uncharacterized protein</fullName>
    </submittedName>
</protein>
<name>A0ACB6ZB19_THEGA</name>
<proteinExistence type="predicted"/>
<dbReference type="Proteomes" id="UP000886501">
    <property type="component" value="Unassembled WGS sequence"/>
</dbReference>
<evidence type="ECO:0000313" key="2">
    <source>
        <dbReference type="Proteomes" id="UP000886501"/>
    </source>
</evidence>
<reference evidence="1" key="1">
    <citation type="submission" date="2019-10" db="EMBL/GenBank/DDBJ databases">
        <authorList>
            <consortium name="DOE Joint Genome Institute"/>
            <person name="Kuo A."/>
            <person name="Miyauchi S."/>
            <person name="Kiss E."/>
            <person name="Drula E."/>
            <person name="Kohler A."/>
            <person name="Sanchez-Garcia M."/>
            <person name="Andreopoulos B."/>
            <person name="Barry K.W."/>
            <person name="Bonito G."/>
            <person name="Buee M."/>
            <person name="Carver A."/>
            <person name="Chen C."/>
            <person name="Cichocki N."/>
            <person name="Clum A."/>
            <person name="Culley D."/>
            <person name="Crous P.W."/>
            <person name="Fauchery L."/>
            <person name="Girlanda M."/>
            <person name="Hayes R."/>
            <person name="Keri Z."/>
            <person name="Labutti K."/>
            <person name="Lipzen A."/>
            <person name="Lombard V."/>
            <person name="Magnuson J."/>
            <person name="Maillard F."/>
            <person name="Morin E."/>
            <person name="Murat C."/>
            <person name="Nolan M."/>
            <person name="Ohm R."/>
            <person name="Pangilinan J."/>
            <person name="Pereira M."/>
            <person name="Perotto S."/>
            <person name="Peter M."/>
            <person name="Riley R."/>
            <person name="Sitrit Y."/>
            <person name="Stielow B."/>
            <person name="Szollosi G."/>
            <person name="Zifcakova L."/>
            <person name="Stursova M."/>
            <person name="Spatafora J.W."/>
            <person name="Tedersoo L."/>
            <person name="Vaario L.-M."/>
            <person name="Yamada A."/>
            <person name="Yan M."/>
            <person name="Wang P."/>
            <person name="Xu J."/>
            <person name="Bruns T."/>
            <person name="Baldrian P."/>
            <person name="Vilgalys R."/>
            <person name="Henrissat B."/>
            <person name="Grigoriev I.V."/>
            <person name="Hibbett D."/>
            <person name="Nagy L.G."/>
            <person name="Martin F.M."/>
        </authorList>
    </citation>
    <scope>NUCLEOTIDE SEQUENCE</scope>
    <source>
        <strain evidence="1">P2</strain>
    </source>
</reference>
<accession>A0ACB6ZB19</accession>
<dbReference type="EMBL" id="MU118045">
    <property type="protein sequence ID" value="KAF9646944.1"/>
    <property type="molecule type" value="Genomic_DNA"/>
</dbReference>
<comment type="caution">
    <text evidence="1">The sequence shown here is derived from an EMBL/GenBank/DDBJ whole genome shotgun (WGS) entry which is preliminary data.</text>
</comment>
<reference evidence="1" key="2">
    <citation type="journal article" date="2020" name="Nat. Commun.">
        <title>Large-scale genome sequencing of mycorrhizal fungi provides insights into the early evolution of symbiotic traits.</title>
        <authorList>
            <person name="Miyauchi S."/>
            <person name="Kiss E."/>
            <person name="Kuo A."/>
            <person name="Drula E."/>
            <person name="Kohler A."/>
            <person name="Sanchez-Garcia M."/>
            <person name="Morin E."/>
            <person name="Andreopoulos B."/>
            <person name="Barry K.W."/>
            <person name="Bonito G."/>
            <person name="Buee M."/>
            <person name="Carver A."/>
            <person name="Chen C."/>
            <person name="Cichocki N."/>
            <person name="Clum A."/>
            <person name="Culley D."/>
            <person name="Crous P.W."/>
            <person name="Fauchery L."/>
            <person name="Girlanda M."/>
            <person name="Hayes R.D."/>
            <person name="Keri Z."/>
            <person name="LaButti K."/>
            <person name="Lipzen A."/>
            <person name="Lombard V."/>
            <person name="Magnuson J."/>
            <person name="Maillard F."/>
            <person name="Murat C."/>
            <person name="Nolan M."/>
            <person name="Ohm R.A."/>
            <person name="Pangilinan J."/>
            <person name="Pereira M.F."/>
            <person name="Perotto S."/>
            <person name="Peter M."/>
            <person name="Pfister S."/>
            <person name="Riley R."/>
            <person name="Sitrit Y."/>
            <person name="Stielow J.B."/>
            <person name="Szollosi G."/>
            <person name="Zifcakova L."/>
            <person name="Stursova M."/>
            <person name="Spatafora J.W."/>
            <person name="Tedersoo L."/>
            <person name="Vaario L.M."/>
            <person name="Yamada A."/>
            <person name="Yan M."/>
            <person name="Wang P."/>
            <person name="Xu J."/>
            <person name="Bruns T."/>
            <person name="Baldrian P."/>
            <person name="Vilgalys R."/>
            <person name="Dunand C."/>
            <person name="Henrissat B."/>
            <person name="Grigoriev I.V."/>
            <person name="Hibbett D."/>
            <person name="Nagy L.G."/>
            <person name="Martin F.M."/>
        </authorList>
    </citation>
    <scope>NUCLEOTIDE SEQUENCE</scope>
    <source>
        <strain evidence="1">P2</strain>
    </source>
</reference>
<evidence type="ECO:0000313" key="1">
    <source>
        <dbReference type="EMBL" id="KAF9646944.1"/>
    </source>
</evidence>